<dbReference type="EMBL" id="JAOQJZ010000020">
    <property type="protein sequence ID" value="MCU6706953.1"/>
    <property type="molecule type" value="Genomic_DNA"/>
</dbReference>
<proteinExistence type="predicted"/>
<name>A0AAE3IN48_9FIRM</name>
<dbReference type="RefSeq" id="WP_267301983.1">
    <property type="nucleotide sequence ID" value="NZ_JAOQJZ010000020.1"/>
</dbReference>
<sequence length="583" mass="66998">MKFCEQLGKYIEQLSCTAKELCELSGISPSTFSRYRSGERIPEIDTVAFDGLCNALEAVAREKGYGDMTRENIKRAFLDCEDIIPADRESMRQNFNTLISALDINIKRMCKEINYDVSTVFRIRNGTRKPADPERFVAAIAGFTARELRTPTEISAVAQLVGCNESDIEDVSQRYEVICKWLFSDHARQSREIKSGGIEEFLDKLDEFDLNEYIKAIRFDEMKVPALPFQLPVSKSYFGIKEMMESELDFLKATVLSRSNEPVIMYSDMPMKEMADDPEFPKKWMFGMALMLKKGLHLCQIHDLDRSLEDMMLGLESWIPMYMTGQIAPYYLKNVQNNAFLHLLKVSGAAALSGEAVAGFHSEGRYYLTKSKKELEYYRKRANDLLSNACPLMEIYRSDREKDFSDFLTADSHRRGGRRSILSALPVYTMDNDLLNSILDRNGIDDRRGRDIKAYVSERKKRVESILETMTIEDEICCLSREEFETRPHALDLSGVFCASDVLYSYDDYSTHLKSTERYAQTHENYSLKYAKRQTFCNLQILIHEGQWAMISKGNAPAIHFVIRHPKLLSALENFIPPVIEDQ</sequence>
<dbReference type="Proteomes" id="UP001208131">
    <property type="component" value="Unassembled WGS sequence"/>
</dbReference>
<dbReference type="AlphaFoldDB" id="A0AAE3IN48"/>
<dbReference type="InterPro" id="IPR001387">
    <property type="entry name" value="Cro/C1-type_HTH"/>
</dbReference>
<organism evidence="1 2">
    <name type="scientific">Hominimerdicola aceti</name>
    <dbReference type="NCBI Taxonomy" id="2981726"/>
    <lineage>
        <taxon>Bacteria</taxon>
        <taxon>Bacillati</taxon>
        <taxon>Bacillota</taxon>
        <taxon>Clostridia</taxon>
        <taxon>Eubacteriales</taxon>
        <taxon>Oscillospiraceae</taxon>
        <taxon>Hominimerdicola</taxon>
    </lineage>
</organism>
<comment type="caution">
    <text evidence="1">The sequence shown here is derived from an EMBL/GenBank/DDBJ whole genome shotgun (WGS) entry which is preliminary data.</text>
</comment>
<dbReference type="InterPro" id="IPR010982">
    <property type="entry name" value="Lambda_DNA-bd_dom_sf"/>
</dbReference>
<dbReference type="SUPFAM" id="SSF47413">
    <property type="entry name" value="lambda repressor-like DNA-binding domains"/>
    <property type="match status" value="1"/>
</dbReference>
<protein>
    <submittedName>
        <fullName evidence="1">Helix-turn-helix domain-containing protein</fullName>
    </submittedName>
</protein>
<dbReference type="GO" id="GO:0003677">
    <property type="term" value="F:DNA binding"/>
    <property type="evidence" value="ECO:0007669"/>
    <property type="project" value="InterPro"/>
</dbReference>
<gene>
    <name evidence="1" type="ORF">OCV57_13625</name>
</gene>
<dbReference type="CDD" id="cd00093">
    <property type="entry name" value="HTH_XRE"/>
    <property type="match status" value="1"/>
</dbReference>
<dbReference type="Gene3D" id="1.10.260.40">
    <property type="entry name" value="lambda repressor-like DNA-binding domains"/>
    <property type="match status" value="1"/>
</dbReference>
<evidence type="ECO:0000313" key="1">
    <source>
        <dbReference type="EMBL" id="MCU6706953.1"/>
    </source>
</evidence>
<reference evidence="1 2" key="1">
    <citation type="journal article" date="2021" name="ISME Commun">
        <title>Automated analysis of genomic sequences facilitates high-throughput and comprehensive description of bacteria.</title>
        <authorList>
            <person name="Hitch T.C.A."/>
        </authorList>
    </citation>
    <scope>NUCLEOTIDE SEQUENCE [LARGE SCALE GENOMIC DNA]</scope>
    <source>
        <strain evidence="1 2">Sanger_31</strain>
    </source>
</reference>
<accession>A0AAE3IN48</accession>
<evidence type="ECO:0000313" key="2">
    <source>
        <dbReference type="Proteomes" id="UP001208131"/>
    </source>
</evidence>
<keyword evidence="2" id="KW-1185">Reference proteome</keyword>